<evidence type="ECO:0000256" key="1">
    <source>
        <dbReference type="SAM" id="SignalP"/>
    </source>
</evidence>
<protein>
    <submittedName>
        <fullName evidence="2">Uncharacterized protein</fullName>
    </submittedName>
</protein>
<dbReference type="EMBL" id="HG001828">
    <property type="protein sequence ID" value="CDF37293.1"/>
    <property type="molecule type" value="Genomic_DNA"/>
</dbReference>
<reference evidence="3" key="1">
    <citation type="journal article" date="2013" name="Proc. Natl. Acad. Sci. U.S.A.">
        <title>Genome structure and metabolic features in the red seaweed Chondrus crispus shed light on evolution of the Archaeplastida.</title>
        <authorList>
            <person name="Collen J."/>
            <person name="Porcel B."/>
            <person name="Carre W."/>
            <person name="Ball S.G."/>
            <person name="Chaparro C."/>
            <person name="Tonon T."/>
            <person name="Barbeyron T."/>
            <person name="Michel G."/>
            <person name="Noel B."/>
            <person name="Valentin K."/>
            <person name="Elias M."/>
            <person name="Artiguenave F."/>
            <person name="Arun A."/>
            <person name="Aury J.M."/>
            <person name="Barbosa-Neto J.F."/>
            <person name="Bothwell J.H."/>
            <person name="Bouget F.Y."/>
            <person name="Brillet L."/>
            <person name="Cabello-Hurtado F."/>
            <person name="Capella-Gutierrez S."/>
            <person name="Charrier B."/>
            <person name="Cladiere L."/>
            <person name="Cock J.M."/>
            <person name="Coelho S.M."/>
            <person name="Colleoni C."/>
            <person name="Czjzek M."/>
            <person name="Da Silva C."/>
            <person name="Delage L."/>
            <person name="Denoeud F."/>
            <person name="Deschamps P."/>
            <person name="Dittami S.M."/>
            <person name="Gabaldon T."/>
            <person name="Gachon C.M."/>
            <person name="Groisillier A."/>
            <person name="Herve C."/>
            <person name="Jabbari K."/>
            <person name="Katinka M."/>
            <person name="Kloareg B."/>
            <person name="Kowalczyk N."/>
            <person name="Labadie K."/>
            <person name="Leblanc C."/>
            <person name="Lopez P.J."/>
            <person name="McLachlan D.H."/>
            <person name="Meslet-Cladiere L."/>
            <person name="Moustafa A."/>
            <person name="Nehr Z."/>
            <person name="Nyvall Collen P."/>
            <person name="Panaud O."/>
            <person name="Partensky F."/>
            <person name="Poulain J."/>
            <person name="Rensing S.A."/>
            <person name="Rousvoal S."/>
            <person name="Samson G."/>
            <person name="Symeonidi A."/>
            <person name="Weissenbach J."/>
            <person name="Zambounis A."/>
            <person name="Wincker P."/>
            <person name="Boyen C."/>
        </authorList>
    </citation>
    <scope>NUCLEOTIDE SEQUENCE [LARGE SCALE GENOMIC DNA]</scope>
    <source>
        <strain evidence="3">cv. Stackhouse</strain>
    </source>
</reference>
<evidence type="ECO:0000313" key="3">
    <source>
        <dbReference type="Proteomes" id="UP000012073"/>
    </source>
</evidence>
<dbReference type="RefSeq" id="XP_005717112.1">
    <property type="nucleotide sequence ID" value="XM_005717055.1"/>
</dbReference>
<organism evidence="2 3">
    <name type="scientific">Chondrus crispus</name>
    <name type="common">Carrageen Irish moss</name>
    <name type="synonym">Polymorpha crispa</name>
    <dbReference type="NCBI Taxonomy" id="2769"/>
    <lineage>
        <taxon>Eukaryota</taxon>
        <taxon>Rhodophyta</taxon>
        <taxon>Florideophyceae</taxon>
        <taxon>Rhodymeniophycidae</taxon>
        <taxon>Gigartinales</taxon>
        <taxon>Gigartinaceae</taxon>
        <taxon>Chondrus</taxon>
    </lineage>
</organism>
<proteinExistence type="predicted"/>
<name>R7QHP2_CHOCR</name>
<dbReference type="Gramene" id="CDF37293">
    <property type="protein sequence ID" value="CDF37293"/>
    <property type="gene ID" value="CHC_T00005296001"/>
</dbReference>
<feature type="chain" id="PRO_5004443351" evidence="1">
    <location>
        <begin position="22"/>
        <end position="258"/>
    </location>
</feature>
<dbReference type="GeneID" id="17324827"/>
<sequence>MKLWTTVSTLVLVSLLSPALSRRPINRCHPPVKREDARFCCSATGIGCIPRGGKCKKTRLTPLNIPCEDGLTCVVFNFGKQSTRRDSRGRCRKLKMRPQRCTIEKCSRTGKKTICRISGVIATCGAWARRRDSGPKPECPRFCTRLLQIPQPKGSDGRLYGNVGCLIVASCRSNFKIYGPVERDASDICAKPISSRLGPMCCNKYEIECAEQGERCTNGPSESLFSPKVCRDGLTCVISDPGDGPNPPEGKCELRVES</sequence>
<accession>R7QHP2</accession>
<gene>
    <name evidence="2" type="ORF">CHC_T00005296001</name>
</gene>
<evidence type="ECO:0000313" key="2">
    <source>
        <dbReference type="EMBL" id="CDF37293.1"/>
    </source>
</evidence>
<dbReference type="AlphaFoldDB" id="R7QHP2"/>
<dbReference type="KEGG" id="ccp:CHC_T00005296001"/>
<dbReference type="Proteomes" id="UP000012073">
    <property type="component" value="Unassembled WGS sequence"/>
</dbReference>
<keyword evidence="1" id="KW-0732">Signal</keyword>
<feature type="signal peptide" evidence="1">
    <location>
        <begin position="1"/>
        <end position="21"/>
    </location>
</feature>
<keyword evidence="3" id="KW-1185">Reference proteome</keyword>